<accession>A0A212LKS2</accession>
<dbReference type="AlphaFoldDB" id="A0A212LKS2"/>
<dbReference type="EMBL" id="FMJD01000010">
    <property type="protein sequence ID" value="SCM78131.1"/>
    <property type="molecule type" value="Genomic_DNA"/>
</dbReference>
<organism evidence="2">
    <name type="scientific">uncultured Pleomorphomonas sp</name>
    <dbReference type="NCBI Taxonomy" id="442121"/>
    <lineage>
        <taxon>Bacteria</taxon>
        <taxon>Pseudomonadati</taxon>
        <taxon>Pseudomonadota</taxon>
        <taxon>Alphaproteobacteria</taxon>
        <taxon>Hyphomicrobiales</taxon>
        <taxon>Pleomorphomonadaceae</taxon>
        <taxon>Pleomorphomonas</taxon>
        <taxon>environmental samples</taxon>
    </lineage>
</organism>
<sequence>MPDAHCPEAPTEYRRSGRAEISGAWPIARRFPPAPRWGREADRTRPPPRRSDDERPGSARDRRCVGSGQAHWYRWPSLPEPLRHAFGHRLSDGFPQVPVGHPRAVGRHAEAGADPHLPDPHAQPAIELAEKHQFIAGLDAERIPHIGRDGDLVLRRHFRHTHGVCLSKSHSVRQYH</sequence>
<reference evidence="2" key="1">
    <citation type="submission" date="2016-08" db="EMBL/GenBank/DDBJ databases">
        <authorList>
            <person name="Seilhamer J.J."/>
        </authorList>
    </citation>
    <scope>NUCLEOTIDE SEQUENCE</scope>
    <source>
        <strain evidence="2">86</strain>
    </source>
</reference>
<gene>
    <name evidence="2" type="ORF">KL86PLE_60453</name>
</gene>
<protein>
    <submittedName>
        <fullName evidence="2">Uncharacterized protein</fullName>
    </submittedName>
</protein>
<feature type="compositionally biased region" description="Basic and acidic residues" evidence="1">
    <location>
        <begin position="37"/>
        <end position="64"/>
    </location>
</feature>
<feature type="region of interest" description="Disordered" evidence="1">
    <location>
        <begin position="1"/>
        <end position="66"/>
    </location>
</feature>
<evidence type="ECO:0000313" key="2">
    <source>
        <dbReference type="EMBL" id="SCM78131.1"/>
    </source>
</evidence>
<name>A0A212LKS2_9HYPH</name>
<evidence type="ECO:0000256" key="1">
    <source>
        <dbReference type="SAM" id="MobiDB-lite"/>
    </source>
</evidence>
<proteinExistence type="predicted"/>